<keyword evidence="1" id="KW-1133">Transmembrane helix</keyword>
<organism evidence="2 3">
    <name type="scientific">Paenibacillus agricola</name>
    <dbReference type="NCBI Taxonomy" id="2716264"/>
    <lineage>
        <taxon>Bacteria</taxon>
        <taxon>Bacillati</taxon>
        <taxon>Bacillota</taxon>
        <taxon>Bacilli</taxon>
        <taxon>Bacillales</taxon>
        <taxon>Paenibacillaceae</taxon>
        <taxon>Paenibacillus</taxon>
    </lineage>
</organism>
<dbReference type="EMBL" id="JAAOIW010000003">
    <property type="protein sequence ID" value="NHN29992.1"/>
    <property type="molecule type" value="Genomic_DNA"/>
</dbReference>
<keyword evidence="3" id="KW-1185">Reference proteome</keyword>
<accession>A0ABX0J125</accession>
<dbReference type="InterPro" id="IPR035238">
    <property type="entry name" value="DUF5345"/>
</dbReference>
<gene>
    <name evidence="2" type="ORF">G9U52_09115</name>
</gene>
<proteinExistence type="predicted"/>
<feature type="transmembrane region" description="Helical" evidence="1">
    <location>
        <begin position="101"/>
        <end position="120"/>
    </location>
</feature>
<evidence type="ECO:0000313" key="3">
    <source>
        <dbReference type="Proteomes" id="UP001165962"/>
    </source>
</evidence>
<keyword evidence="1" id="KW-0812">Transmembrane</keyword>
<protein>
    <submittedName>
        <fullName evidence="2">YxlC family protein</fullName>
    </submittedName>
</protein>
<dbReference type="Pfam" id="PF17280">
    <property type="entry name" value="DUF5345"/>
    <property type="match status" value="1"/>
</dbReference>
<name>A0ABX0J125_9BACL</name>
<feature type="transmembrane region" description="Helical" evidence="1">
    <location>
        <begin position="77"/>
        <end position="95"/>
    </location>
</feature>
<evidence type="ECO:0000313" key="2">
    <source>
        <dbReference type="EMBL" id="NHN29992.1"/>
    </source>
</evidence>
<sequence>MVKHNDSDHEQLKVHRNHLSDVPAELSQDDQRTVSVLHNALDSLDSHIPIMTPSSEWFQQQILLRQAQRSKRLLRELFMFVFVAIGLLSAFISAALQEPSLFLLVQLASLIIAPIVIVLLPRKQVGA</sequence>
<evidence type="ECO:0000256" key="1">
    <source>
        <dbReference type="SAM" id="Phobius"/>
    </source>
</evidence>
<reference evidence="2" key="1">
    <citation type="submission" date="2020-03" db="EMBL/GenBank/DDBJ databases">
        <title>Draft sequencing of Paenibacilllus sp. S3N08.</title>
        <authorList>
            <person name="Kim D.-U."/>
        </authorList>
    </citation>
    <scope>NUCLEOTIDE SEQUENCE</scope>
    <source>
        <strain evidence="2">S3N08</strain>
    </source>
</reference>
<dbReference type="Proteomes" id="UP001165962">
    <property type="component" value="Unassembled WGS sequence"/>
</dbReference>
<keyword evidence="1" id="KW-0472">Membrane</keyword>
<comment type="caution">
    <text evidence="2">The sequence shown here is derived from an EMBL/GenBank/DDBJ whole genome shotgun (WGS) entry which is preliminary data.</text>
</comment>
<dbReference type="RefSeq" id="WP_166148621.1">
    <property type="nucleotide sequence ID" value="NZ_JAAOIW010000003.1"/>
</dbReference>